<evidence type="ECO:0000259" key="8">
    <source>
        <dbReference type="PROSITE" id="PS51210"/>
    </source>
</evidence>
<evidence type="ECO:0000256" key="1">
    <source>
        <dbReference type="ARBA" id="ARBA00008780"/>
    </source>
</evidence>
<reference evidence="9" key="1">
    <citation type="submission" date="2021-03" db="EMBL/GenBank/DDBJ databases">
        <title>Comparative genomics and phylogenomic investigation of the class Geoglossomycetes provide insights into ecological specialization and systematics.</title>
        <authorList>
            <person name="Melie T."/>
            <person name="Pirro S."/>
            <person name="Miller A.N."/>
            <person name="Quandt A."/>
        </authorList>
    </citation>
    <scope>NUCLEOTIDE SEQUENCE</scope>
    <source>
        <strain evidence="9">CAQ_001_2017</strain>
    </source>
</reference>
<evidence type="ECO:0000313" key="10">
    <source>
        <dbReference type="Proteomes" id="UP000750711"/>
    </source>
</evidence>
<keyword evidence="2 6" id="KW-0378">Hydrolase</keyword>
<dbReference type="PANTHER" id="PTHR10728">
    <property type="entry name" value="CYTOSOLIC PHOSPHOLIPASE A2"/>
    <property type="match status" value="1"/>
</dbReference>
<feature type="domain" description="PLA2c" evidence="8">
    <location>
        <begin position="1"/>
        <end position="151"/>
    </location>
</feature>
<evidence type="ECO:0000256" key="4">
    <source>
        <dbReference type="ARBA" id="ARBA00023098"/>
    </source>
</evidence>
<sequence>MHSLLERFNITGLNTSYISNLAQNESELPNIAIAFSGGGWRALMNGAGALQAFDSRTNNSTSAGQLGGLLEATTYLAGLSGGSWLVGSVAISNFSSVSSILNGEFGSLWEFSNSVLKGPEQIGTKEYFNQIFSNVTGKSDAGFEISITDYW</sequence>
<evidence type="ECO:0000256" key="5">
    <source>
        <dbReference type="ARBA" id="ARBA00023180"/>
    </source>
</evidence>
<evidence type="ECO:0000256" key="2">
    <source>
        <dbReference type="ARBA" id="ARBA00022801"/>
    </source>
</evidence>
<evidence type="ECO:0000256" key="3">
    <source>
        <dbReference type="ARBA" id="ARBA00022963"/>
    </source>
</evidence>
<name>A0A9P8RT50_9PEZI</name>
<organism evidence="9 10">
    <name type="scientific">Trichoglossum hirsutum</name>
    <dbReference type="NCBI Taxonomy" id="265104"/>
    <lineage>
        <taxon>Eukaryota</taxon>
        <taxon>Fungi</taxon>
        <taxon>Dikarya</taxon>
        <taxon>Ascomycota</taxon>
        <taxon>Pezizomycotina</taxon>
        <taxon>Geoglossomycetes</taxon>
        <taxon>Geoglossales</taxon>
        <taxon>Geoglossaceae</taxon>
        <taxon>Trichoglossum</taxon>
    </lineage>
</organism>
<evidence type="ECO:0000313" key="9">
    <source>
        <dbReference type="EMBL" id="KAH0565723.1"/>
    </source>
</evidence>
<dbReference type="Proteomes" id="UP000750711">
    <property type="component" value="Unassembled WGS sequence"/>
</dbReference>
<dbReference type="GO" id="GO:0004622">
    <property type="term" value="F:phosphatidylcholine lysophospholipase activity"/>
    <property type="evidence" value="ECO:0007669"/>
    <property type="project" value="UniProtKB-EC"/>
</dbReference>
<dbReference type="GO" id="GO:0004623">
    <property type="term" value="F:phospholipase A2 activity"/>
    <property type="evidence" value="ECO:0007669"/>
    <property type="project" value="TreeGrafter"/>
</dbReference>
<dbReference type="Gene3D" id="3.40.1090.10">
    <property type="entry name" value="Cytosolic phospholipase A2 catalytic domain"/>
    <property type="match status" value="1"/>
</dbReference>
<dbReference type="GO" id="GO:0046475">
    <property type="term" value="P:glycerophospholipid catabolic process"/>
    <property type="evidence" value="ECO:0007669"/>
    <property type="project" value="TreeGrafter"/>
</dbReference>
<accession>A0A9P8RT50</accession>
<evidence type="ECO:0000256" key="7">
    <source>
        <dbReference type="RuleBase" id="RU362103"/>
    </source>
</evidence>
<dbReference type="PANTHER" id="PTHR10728:SF62">
    <property type="entry name" value="LYSOPHOSPHOLIPASE"/>
    <property type="match status" value="1"/>
</dbReference>
<dbReference type="InterPro" id="IPR016035">
    <property type="entry name" value="Acyl_Trfase/lysoPLipase"/>
</dbReference>
<protein>
    <recommendedName>
        <fullName evidence="7">Lysophospholipase</fullName>
        <ecNumber evidence="7">3.1.1.5</ecNumber>
    </recommendedName>
</protein>
<dbReference type="GO" id="GO:0005783">
    <property type="term" value="C:endoplasmic reticulum"/>
    <property type="evidence" value="ECO:0007669"/>
    <property type="project" value="TreeGrafter"/>
</dbReference>
<dbReference type="EC" id="3.1.1.5" evidence="7"/>
<dbReference type="Pfam" id="PF01735">
    <property type="entry name" value="PLA2_B"/>
    <property type="match status" value="1"/>
</dbReference>
<comment type="caution">
    <text evidence="9">The sequence shown here is derived from an EMBL/GenBank/DDBJ whole genome shotgun (WGS) entry which is preliminary data.</text>
</comment>
<comment type="catalytic activity">
    <reaction evidence="7">
        <text>a 1-acyl-sn-glycero-3-phosphocholine + H2O = sn-glycerol 3-phosphocholine + a fatty acid + H(+)</text>
        <dbReference type="Rhea" id="RHEA:15177"/>
        <dbReference type="ChEBI" id="CHEBI:15377"/>
        <dbReference type="ChEBI" id="CHEBI:15378"/>
        <dbReference type="ChEBI" id="CHEBI:16870"/>
        <dbReference type="ChEBI" id="CHEBI:28868"/>
        <dbReference type="ChEBI" id="CHEBI:58168"/>
        <dbReference type="EC" id="3.1.1.5"/>
    </reaction>
</comment>
<keyword evidence="3 6" id="KW-0442">Lipid degradation</keyword>
<evidence type="ECO:0000256" key="6">
    <source>
        <dbReference type="PROSITE-ProRule" id="PRU00555"/>
    </source>
</evidence>
<keyword evidence="4 6" id="KW-0443">Lipid metabolism</keyword>
<dbReference type="PROSITE" id="PS51210">
    <property type="entry name" value="PLA2C"/>
    <property type="match status" value="1"/>
</dbReference>
<keyword evidence="10" id="KW-1185">Reference proteome</keyword>
<comment type="similarity">
    <text evidence="1 7">Belongs to the lysophospholipase family.</text>
</comment>
<proteinExistence type="inferred from homology"/>
<dbReference type="SUPFAM" id="SSF52151">
    <property type="entry name" value="FabD/lysophospholipase-like"/>
    <property type="match status" value="1"/>
</dbReference>
<dbReference type="EMBL" id="JAGHQM010000066">
    <property type="protein sequence ID" value="KAH0565723.1"/>
    <property type="molecule type" value="Genomic_DNA"/>
</dbReference>
<keyword evidence="5" id="KW-0325">Glycoprotein</keyword>
<gene>
    <name evidence="9" type="ORF">GP486_000887</name>
</gene>
<dbReference type="InterPro" id="IPR002642">
    <property type="entry name" value="LysoPLipase_cat_dom"/>
</dbReference>
<dbReference type="AlphaFoldDB" id="A0A9P8RT50"/>
<dbReference type="GO" id="GO:0005829">
    <property type="term" value="C:cytosol"/>
    <property type="evidence" value="ECO:0007669"/>
    <property type="project" value="TreeGrafter"/>
</dbReference>